<feature type="compositionally biased region" description="Polar residues" evidence="2">
    <location>
        <begin position="789"/>
        <end position="833"/>
    </location>
</feature>
<feature type="compositionally biased region" description="Low complexity" evidence="2">
    <location>
        <begin position="415"/>
        <end position="424"/>
    </location>
</feature>
<feature type="compositionally biased region" description="Polar residues" evidence="2">
    <location>
        <begin position="297"/>
        <end position="307"/>
    </location>
</feature>
<name>A0A8K0EG84_BRALA</name>
<feature type="coiled-coil region" evidence="1">
    <location>
        <begin position="119"/>
        <end position="157"/>
    </location>
</feature>
<sequence length="972" mass="108545">MAAHLRPYEVFWTKDVTDEENSLVHVPGVTDVGNKRPQKKMPGRRSRDLDPRMPSPTAHSTPEREDGSALHSGIEAEDSGKVEEDSVIKQQKEKVIKNGSSESKKPALKDLRIEDKKRVANLIKELAKVGEEKEKAVETLQTERQTYGQKLQLLEQEHQKTLQAIQDQYHHLATERDHIQSRAAMAEQQYQETQALLTLYQRQITEQQEMVNEKLNESLNELLSSPRRLSPKVPETPPRGAMPASTVGFTPPQRLDRGVQNPVPQQRYANLYTPQVNMVQPGAEVSSRGISHMGPTTLVQQGESDLSGSYRPKERRVPSRDVIYSDGEDTVYTGKYAVHYYLEHPERIQSNLPPGVLPSQRPAPPQYNSIIPPGDPETHSATQSSVISSVHSSTNHDLPRPLSFPAETFLTYSSGQQSSSQYSSTDFQPLEPEPDFDSQRSREITSQKRTELYNESQPPTMPNGHGHYYRAEPNGSDAQVHHGVGTVHDGKGGPEVGLSRQQAWEHQREQLMDQKRRLIEEQERLRTMLAAQEDQLNLKRAQLHRQQVRHKGRLQYFEEMGRFPSDSSVASSVHSSLASVDHKLPRAPASRPRSQPRQPSRTSKETGRRRNAKYQQQQLSTYPRMEKPSRESAEPLDWDHTYDYSHPTYIQTNVSQETGVSDRSSLRLGYRDGLPGTDMSRYDQRLHVDTDGTSDQVSSQELSPPSTKYPPSEPGFKSPTRLTKHETPREPETLQEAHVNEPIRAATAEKGVGGETTEDDGKKQERPRSRVSDAGSIKGFASLYPGEQKGSQETGTTADIATSPAYTESSVQTDGGSVSVGTSPVHFSQMGTQSKKRPSSAGSFLSSLVDIVDLVDRTSVTSEPTSLGSHSGRRHGNRATPSYLGNKSSRPNSRQRPWTAPSSEKKGVMGHGRTVPLGRKGVSKYDRTVPFGREGVTGYDGGISPDMFADDEEDESITEQESRILEEVFFLK</sequence>
<feature type="compositionally biased region" description="Low complexity" evidence="2">
    <location>
        <begin position="586"/>
        <end position="601"/>
    </location>
</feature>
<dbReference type="PANTHER" id="PTHR28375">
    <property type="entry name" value="PROTEIN HINDERIN"/>
    <property type="match status" value="1"/>
</dbReference>
<dbReference type="PANTHER" id="PTHR28375:SF1">
    <property type="entry name" value="PROTEIN HINDERIN"/>
    <property type="match status" value="1"/>
</dbReference>
<dbReference type="InterPro" id="IPR032736">
    <property type="entry name" value="Hinderin"/>
</dbReference>
<feature type="compositionally biased region" description="Basic and acidic residues" evidence="2">
    <location>
        <begin position="437"/>
        <end position="452"/>
    </location>
</feature>
<keyword evidence="4" id="KW-1185">Reference proteome</keyword>
<organism evidence="3 4">
    <name type="scientific">Branchiostoma lanceolatum</name>
    <name type="common">Common lancelet</name>
    <name type="synonym">Amphioxus lanceolatum</name>
    <dbReference type="NCBI Taxonomy" id="7740"/>
    <lineage>
        <taxon>Eukaryota</taxon>
        <taxon>Metazoa</taxon>
        <taxon>Chordata</taxon>
        <taxon>Cephalochordata</taxon>
        <taxon>Leptocardii</taxon>
        <taxon>Amphioxiformes</taxon>
        <taxon>Branchiostomatidae</taxon>
        <taxon>Branchiostoma</taxon>
    </lineage>
</organism>
<keyword evidence="1" id="KW-0175">Coiled coil</keyword>
<accession>A0A8K0EG84</accession>
<feature type="coiled-coil region" evidence="1">
    <location>
        <begin position="183"/>
        <end position="217"/>
    </location>
</feature>
<feature type="compositionally biased region" description="Basic and acidic residues" evidence="2">
    <location>
        <begin position="759"/>
        <end position="771"/>
    </location>
</feature>
<feature type="compositionally biased region" description="Polar residues" evidence="2">
    <location>
        <begin position="879"/>
        <end position="902"/>
    </location>
</feature>
<feature type="region of interest" description="Disordered" evidence="2">
    <location>
        <begin position="351"/>
        <end position="402"/>
    </location>
</feature>
<feature type="compositionally biased region" description="Polar residues" evidence="2">
    <location>
        <begin position="653"/>
        <end position="663"/>
    </location>
</feature>
<dbReference type="Proteomes" id="UP000838412">
    <property type="component" value="Chromosome 19"/>
</dbReference>
<feature type="region of interest" description="Disordered" evidence="2">
    <location>
        <begin position="14"/>
        <end position="107"/>
    </location>
</feature>
<feature type="region of interest" description="Disordered" evidence="2">
    <location>
        <begin position="415"/>
        <end position="461"/>
    </location>
</feature>
<feature type="compositionally biased region" description="Polar residues" evidence="2">
    <location>
        <begin position="691"/>
        <end position="706"/>
    </location>
</feature>
<evidence type="ECO:0000313" key="3">
    <source>
        <dbReference type="EMBL" id="CAH1251957.1"/>
    </source>
</evidence>
<feature type="compositionally biased region" description="Basic and acidic residues" evidence="2">
    <location>
        <begin position="680"/>
        <end position="690"/>
    </location>
</feature>
<feature type="region of interest" description="Disordered" evidence="2">
    <location>
        <begin position="574"/>
        <end position="639"/>
    </location>
</feature>
<feature type="region of interest" description="Disordered" evidence="2">
    <location>
        <begin position="227"/>
        <end position="257"/>
    </location>
</feature>
<feature type="region of interest" description="Disordered" evidence="2">
    <location>
        <begin position="861"/>
        <end position="956"/>
    </location>
</feature>
<evidence type="ECO:0000313" key="4">
    <source>
        <dbReference type="Proteomes" id="UP000838412"/>
    </source>
</evidence>
<dbReference type="Pfam" id="PF15369">
    <property type="entry name" value="KIAA1328"/>
    <property type="match status" value="1"/>
</dbReference>
<feature type="compositionally biased region" description="Basic and acidic residues" evidence="2">
    <location>
        <begin position="624"/>
        <end position="639"/>
    </location>
</feature>
<feature type="coiled-coil region" evidence="1">
    <location>
        <begin position="501"/>
        <end position="535"/>
    </location>
</feature>
<feature type="region of interest" description="Disordered" evidence="2">
    <location>
        <begin position="653"/>
        <end position="841"/>
    </location>
</feature>
<protein>
    <submittedName>
        <fullName evidence="3">KIAA1328 protein</fullName>
    </submittedName>
</protein>
<gene>
    <name evidence="3" type="primary">KIAA1328</name>
    <name evidence="3" type="ORF">BLAG_LOCUS12171</name>
</gene>
<dbReference type="OrthoDB" id="5972940at2759"/>
<reference evidence="3" key="1">
    <citation type="submission" date="2022-01" db="EMBL/GenBank/DDBJ databases">
        <authorList>
            <person name="Braso-Vives M."/>
        </authorList>
    </citation>
    <scope>NUCLEOTIDE SEQUENCE</scope>
</reference>
<evidence type="ECO:0000256" key="2">
    <source>
        <dbReference type="SAM" id="MobiDB-lite"/>
    </source>
</evidence>
<feature type="compositionally biased region" description="Basic and acidic residues" evidence="2">
    <location>
        <begin position="78"/>
        <end position="107"/>
    </location>
</feature>
<feature type="region of interest" description="Disordered" evidence="2">
    <location>
        <begin position="295"/>
        <end position="315"/>
    </location>
</feature>
<evidence type="ECO:0000256" key="1">
    <source>
        <dbReference type="SAM" id="Coils"/>
    </source>
</evidence>
<dbReference type="EMBL" id="OV696704">
    <property type="protein sequence ID" value="CAH1251957.1"/>
    <property type="molecule type" value="Genomic_DNA"/>
</dbReference>
<proteinExistence type="predicted"/>
<feature type="compositionally biased region" description="Basic and acidic residues" evidence="2">
    <location>
        <begin position="723"/>
        <end position="732"/>
    </location>
</feature>
<dbReference type="AlphaFoldDB" id="A0A8K0EG84"/>
<feature type="compositionally biased region" description="Low complexity" evidence="2">
    <location>
        <begin position="379"/>
        <end position="396"/>
    </location>
</feature>